<dbReference type="PANTHER" id="PTHR23017">
    <property type="entry name" value="SERPENTINE RECEPTOR, CLASS X"/>
    <property type="match status" value="1"/>
</dbReference>
<name>A0A1I7WHY8_HETBA</name>
<dbReference type="AlphaFoldDB" id="A0A1I7WHY8"/>
<sequence length="180" mass="20715">MNNAFGRLTASQSTGEAVLCSVFAFFYFPMVLIYFRIFFSVCKFISWNIDFYKDISIVCIITVVDIITITKVRLTSKQAVLQGVVFVVELFTYFLVAWKFENKWAIWSLTTLAWNLVHTTDALIIIGYNAEFRRLVTAPLKKLHRCSLCILQLIRSSVFKILNIIISNVDELDVKSDMLS</sequence>
<keyword evidence="1" id="KW-1133">Transmembrane helix</keyword>
<dbReference type="PANTHER" id="PTHR23017:SF44">
    <property type="entry name" value="G-PROTEIN COUPLED RECEPTORS FAMILY 1 PROFILE DOMAIN-CONTAINING PROTEIN"/>
    <property type="match status" value="1"/>
</dbReference>
<feature type="transmembrane region" description="Helical" evidence="1">
    <location>
        <begin position="104"/>
        <end position="128"/>
    </location>
</feature>
<keyword evidence="1" id="KW-0812">Transmembrane</keyword>
<evidence type="ECO:0000313" key="4">
    <source>
        <dbReference type="WBParaSite" id="Hba_04618"/>
    </source>
</evidence>
<reference evidence="4" key="1">
    <citation type="submission" date="2016-11" db="UniProtKB">
        <authorList>
            <consortium name="WormBaseParasite"/>
        </authorList>
    </citation>
    <scope>IDENTIFICATION</scope>
</reference>
<dbReference type="Pfam" id="PF10328">
    <property type="entry name" value="7TM_GPCR_Srx"/>
    <property type="match status" value="2"/>
</dbReference>
<accession>A0A1I7WHY8</accession>
<feature type="transmembrane region" description="Helical" evidence="1">
    <location>
        <begin position="17"/>
        <end position="39"/>
    </location>
</feature>
<organism evidence="3 4">
    <name type="scientific">Heterorhabditis bacteriophora</name>
    <name type="common">Entomopathogenic nematode worm</name>
    <dbReference type="NCBI Taxonomy" id="37862"/>
    <lineage>
        <taxon>Eukaryota</taxon>
        <taxon>Metazoa</taxon>
        <taxon>Ecdysozoa</taxon>
        <taxon>Nematoda</taxon>
        <taxon>Chromadorea</taxon>
        <taxon>Rhabditida</taxon>
        <taxon>Rhabditina</taxon>
        <taxon>Rhabditomorpha</taxon>
        <taxon>Strongyloidea</taxon>
        <taxon>Heterorhabditidae</taxon>
        <taxon>Heterorhabditis</taxon>
    </lineage>
</organism>
<protein>
    <submittedName>
        <fullName evidence="4">7TM_GPCR_Srx domain-containing protein</fullName>
    </submittedName>
</protein>
<dbReference type="InterPro" id="IPR019430">
    <property type="entry name" value="7TM_GPCR_serpentine_rcpt_Srx"/>
</dbReference>
<feature type="transmembrane region" description="Helical" evidence="1">
    <location>
        <begin position="51"/>
        <end position="72"/>
    </location>
</feature>
<evidence type="ECO:0000256" key="1">
    <source>
        <dbReference type="SAM" id="Phobius"/>
    </source>
</evidence>
<feature type="transmembrane region" description="Helical" evidence="1">
    <location>
        <begin position="79"/>
        <end position="98"/>
    </location>
</feature>
<feature type="domain" description="7TM GPCR serpentine receptor class x (Srx)" evidence="2">
    <location>
        <begin position="1"/>
        <end position="38"/>
    </location>
</feature>
<evidence type="ECO:0000313" key="3">
    <source>
        <dbReference type="Proteomes" id="UP000095283"/>
    </source>
</evidence>
<evidence type="ECO:0000259" key="2">
    <source>
        <dbReference type="Pfam" id="PF10328"/>
    </source>
</evidence>
<proteinExistence type="predicted"/>
<dbReference type="WBParaSite" id="Hba_04618">
    <property type="protein sequence ID" value="Hba_04618"/>
    <property type="gene ID" value="Hba_04618"/>
</dbReference>
<dbReference type="Proteomes" id="UP000095283">
    <property type="component" value="Unplaced"/>
</dbReference>
<keyword evidence="1" id="KW-0472">Membrane</keyword>
<keyword evidence="3" id="KW-1185">Reference proteome</keyword>
<feature type="domain" description="7TM GPCR serpentine receptor class x (Srx)" evidence="2">
    <location>
        <begin position="77"/>
        <end position="129"/>
    </location>
</feature>